<evidence type="ECO:0000313" key="2">
    <source>
        <dbReference type="Proteomes" id="UP000051861"/>
    </source>
</evidence>
<protein>
    <recommendedName>
        <fullName evidence="3">THAP4-like heme-binding beta-barrel domain-containing protein</fullName>
    </recommendedName>
</protein>
<organism evidence="1 2">
    <name type="scientific">candidate division WOR-1 bacterium DG_54_3</name>
    <dbReference type="NCBI Taxonomy" id="1703775"/>
    <lineage>
        <taxon>Bacteria</taxon>
        <taxon>Bacillati</taxon>
        <taxon>Saganbacteria</taxon>
    </lineage>
</organism>
<dbReference type="AlphaFoldDB" id="A0A0S7XSF2"/>
<comment type="caution">
    <text evidence="1">The sequence shown here is derived from an EMBL/GenBank/DDBJ whole genome shotgun (WGS) entry which is preliminary data.</text>
</comment>
<proteinExistence type="predicted"/>
<gene>
    <name evidence="1" type="ORF">AMJ44_10350</name>
</gene>
<evidence type="ECO:0008006" key="3">
    <source>
        <dbReference type="Google" id="ProtNLM"/>
    </source>
</evidence>
<dbReference type="Proteomes" id="UP000051861">
    <property type="component" value="Unassembled WGS sequence"/>
</dbReference>
<evidence type="ECO:0000313" key="1">
    <source>
        <dbReference type="EMBL" id="KPJ65390.1"/>
    </source>
</evidence>
<dbReference type="EMBL" id="LIZX01000120">
    <property type="protein sequence ID" value="KPJ65390.1"/>
    <property type="molecule type" value="Genomic_DNA"/>
</dbReference>
<sequence>MVTPLQPKEFFTGIWKGEGELSPHPLLRWVVPKERIRFLSQPIWLSDVVWVAKERLEFSSGDVILRTMFVEIVGTDRLHVTADDMPLGADIILHEKGFRFTPYYIWPCYRGRRWRLKCIDESLIDENGAIHDTIKMFFFGFPVATMALTVARI</sequence>
<reference evidence="1 2" key="1">
    <citation type="journal article" date="2015" name="Microbiome">
        <title>Genomic resolution of linkages in carbon, nitrogen, and sulfur cycling among widespread estuary sediment bacteria.</title>
        <authorList>
            <person name="Baker B.J."/>
            <person name="Lazar C.S."/>
            <person name="Teske A.P."/>
            <person name="Dick G.J."/>
        </authorList>
    </citation>
    <scope>NUCLEOTIDE SEQUENCE [LARGE SCALE GENOMIC DNA]</scope>
    <source>
        <strain evidence="1">DG_54_3</strain>
    </source>
</reference>
<name>A0A0S7XSF2_UNCSA</name>
<accession>A0A0S7XSF2</accession>